<dbReference type="InterPro" id="IPR010982">
    <property type="entry name" value="Lambda_DNA-bd_dom_sf"/>
</dbReference>
<dbReference type="CDD" id="cd01392">
    <property type="entry name" value="HTH_LacI"/>
    <property type="match status" value="1"/>
</dbReference>
<dbReference type="AlphaFoldDB" id="A0A139PNG5"/>
<dbReference type="EMBL" id="LQOD01000346">
    <property type="protein sequence ID" value="KXT91848.1"/>
    <property type="molecule type" value="Genomic_DNA"/>
</dbReference>
<evidence type="ECO:0000259" key="1">
    <source>
        <dbReference type="PROSITE" id="PS50932"/>
    </source>
</evidence>
<dbReference type="GO" id="GO:0006355">
    <property type="term" value="P:regulation of DNA-templated transcription"/>
    <property type="evidence" value="ECO:0007669"/>
    <property type="project" value="InterPro"/>
</dbReference>
<dbReference type="InterPro" id="IPR000843">
    <property type="entry name" value="HTH_LacI"/>
</dbReference>
<organism evidence="2 3">
    <name type="scientific">Streptococcus mitis</name>
    <dbReference type="NCBI Taxonomy" id="28037"/>
    <lineage>
        <taxon>Bacteria</taxon>
        <taxon>Bacillati</taxon>
        <taxon>Bacillota</taxon>
        <taxon>Bacilli</taxon>
        <taxon>Lactobacillales</taxon>
        <taxon>Streptococcaceae</taxon>
        <taxon>Streptococcus</taxon>
        <taxon>Streptococcus mitis group</taxon>
    </lineage>
</organism>
<dbReference type="Pfam" id="PF00356">
    <property type="entry name" value="LacI"/>
    <property type="match status" value="1"/>
</dbReference>
<dbReference type="PROSITE" id="PS50932">
    <property type="entry name" value="HTH_LACI_2"/>
    <property type="match status" value="1"/>
</dbReference>
<gene>
    <name evidence="2" type="ORF">SMIDD26_01482</name>
</gene>
<dbReference type="Gene3D" id="1.10.260.40">
    <property type="entry name" value="lambda repressor-like DNA-binding domains"/>
    <property type="match status" value="1"/>
</dbReference>
<name>A0A139PNG5_STRMT</name>
<dbReference type="GO" id="GO:0003677">
    <property type="term" value="F:DNA binding"/>
    <property type="evidence" value="ECO:0007669"/>
    <property type="project" value="InterPro"/>
</dbReference>
<dbReference type="Proteomes" id="UP000070458">
    <property type="component" value="Unassembled WGS sequence"/>
</dbReference>
<sequence>MEKGKKVTIYDIARLSGFSPKTVSRVINGGNRVKPETYNAIKKSSMSYPIFQMPMLRI</sequence>
<evidence type="ECO:0000313" key="3">
    <source>
        <dbReference type="Proteomes" id="UP000070458"/>
    </source>
</evidence>
<dbReference type="SUPFAM" id="SSF47413">
    <property type="entry name" value="lambda repressor-like DNA-binding domains"/>
    <property type="match status" value="1"/>
</dbReference>
<protein>
    <submittedName>
        <fullName evidence="2">Catabolite control protein A</fullName>
    </submittedName>
</protein>
<feature type="domain" description="HTH lacI-type" evidence="1">
    <location>
        <begin position="7"/>
        <end position="43"/>
    </location>
</feature>
<proteinExistence type="predicted"/>
<reference evidence="2 3" key="1">
    <citation type="submission" date="2016-01" db="EMBL/GenBank/DDBJ databases">
        <title>Highly variable Streptococcus oralis are common among viridans streptococci isolated from primates.</title>
        <authorList>
            <person name="Denapaite D."/>
            <person name="Rieger M."/>
            <person name="Koendgen S."/>
            <person name="Brueckner R."/>
            <person name="Ochigava I."/>
            <person name="Kappeler P."/>
            <person name="Maetz-Rensing K."/>
            <person name="Leendertz F."/>
            <person name="Hakenbeck R."/>
        </authorList>
    </citation>
    <scope>NUCLEOTIDE SEQUENCE [LARGE SCALE GENOMIC DNA]</scope>
    <source>
        <strain evidence="2 3">DD26</strain>
    </source>
</reference>
<dbReference type="SMART" id="SM00354">
    <property type="entry name" value="HTH_LACI"/>
    <property type="match status" value="1"/>
</dbReference>
<evidence type="ECO:0000313" key="2">
    <source>
        <dbReference type="EMBL" id="KXT91848.1"/>
    </source>
</evidence>
<comment type="caution">
    <text evidence="2">The sequence shown here is derived from an EMBL/GenBank/DDBJ whole genome shotgun (WGS) entry which is preliminary data.</text>
</comment>
<dbReference type="PATRIC" id="fig|28037.233.peg.1733"/>
<accession>A0A139PNG5</accession>